<sequence length="518" mass="53338">MTSSAASDPARHAAPAHPQAPVPPLSAPPADAPTASGAAATPAPVPPSPAAPAPPGAPPRPPSPGPATAPSGPPTVPPPAVPPPPLPAWRAAGHGGTPAPATRPASGTTEFAPPPSRRPASGTSPRRSVAFLPVVDLDTGGVLAVEADAGDVTVIGLSATVDAVHGAARAEAPLPLLISIPVAAVIGGSATLAPLHEALRVTGRRPGEVTLVIRGGFDETDRRALLTGVDGLRAIGYLIAFGDFGASGVPLDLIADASPYVLVLSPDLITRIPHDHRRSGLVEALGATARSVGAHLVAPAVREEAQLAALRRWGVRLAQGPLLAPPGWRPAHGRPRVPLPLPEEPPAAVDLGPRVQEFLMPAVTLPEDVTAEEVVDALGTEPSITGVVLVDEYQRPRATVDRGRFLLTIATRFGHALYARKPAVRLADPPRVVPRTTPVLTAMHVAGRDDGRVYDDLVVVDEVGRCMGVVHVSDLIRYVADAGAAARPATPFTKVDSVVRPLTRAGRRPVRAGRRRCR</sequence>
<evidence type="ECO:0000313" key="5">
    <source>
        <dbReference type="EMBL" id="TQM75344.1"/>
    </source>
</evidence>
<comment type="caution">
    <text evidence="5">The sequence shown here is derived from an EMBL/GenBank/DDBJ whole genome shotgun (WGS) entry which is preliminary data.</text>
</comment>
<dbReference type="InterPro" id="IPR001633">
    <property type="entry name" value="EAL_dom"/>
</dbReference>
<dbReference type="Gene3D" id="3.20.20.450">
    <property type="entry name" value="EAL domain"/>
    <property type="match status" value="1"/>
</dbReference>
<keyword evidence="6" id="KW-1185">Reference proteome</keyword>
<feature type="compositionally biased region" description="Pro residues" evidence="2">
    <location>
        <begin position="18"/>
        <end position="31"/>
    </location>
</feature>
<evidence type="ECO:0000313" key="6">
    <source>
        <dbReference type="Proteomes" id="UP000319213"/>
    </source>
</evidence>
<evidence type="ECO:0000256" key="1">
    <source>
        <dbReference type="PROSITE-ProRule" id="PRU00703"/>
    </source>
</evidence>
<organism evidence="5 6">
    <name type="scientific">Thermopolyspora flexuosa</name>
    <dbReference type="NCBI Taxonomy" id="103836"/>
    <lineage>
        <taxon>Bacteria</taxon>
        <taxon>Bacillati</taxon>
        <taxon>Actinomycetota</taxon>
        <taxon>Actinomycetes</taxon>
        <taxon>Streptosporangiales</taxon>
        <taxon>Streptosporangiaceae</taxon>
        <taxon>Thermopolyspora</taxon>
    </lineage>
</organism>
<dbReference type="InterPro" id="IPR035919">
    <property type="entry name" value="EAL_sf"/>
</dbReference>
<feature type="compositionally biased region" description="Low complexity" evidence="2">
    <location>
        <begin position="1"/>
        <end position="17"/>
    </location>
</feature>
<dbReference type="EMBL" id="VFPQ01000001">
    <property type="protein sequence ID" value="TQM75344.1"/>
    <property type="molecule type" value="Genomic_DNA"/>
</dbReference>
<feature type="compositionally biased region" description="Pro residues" evidence="2">
    <location>
        <begin position="43"/>
        <end position="87"/>
    </location>
</feature>
<feature type="domain" description="CBS" evidence="4">
    <location>
        <begin position="423"/>
        <end position="485"/>
    </location>
</feature>
<feature type="compositionally biased region" description="Low complexity" evidence="2">
    <location>
        <begin position="97"/>
        <end position="109"/>
    </location>
</feature>
<evidence type="ECO:0000259" key="3">
    <source>
        <dbReference type="PROSITE" id="PS50883"/>
    </source>
</evidence>
<feature type="domain" description="EAL" evidence="3">
    <location>
        <begin position="82"/>
        <end position="340"/>
    </location>
</feature>
<dbReference type="RefSeq" id="WP_229788141.1">
    <property type="nucleotide sequence ID" value="NZ_BMPV01000001.1"/>
</dbReference>
<keyword evidence="1" id="KW-0129">CBS domain</keyword>
<dbReference type="InterPro" id="IPR000644">
    <property type="entry name" value="CBS_dom"/>
</dbReference>
<dbReference type="SUPFAM" id="SSF54631">
    <property type="entry name" value="CBS-domain pair"/>
    <property type="match status" value="1"/>
</dbReference>
<evidence type="ECO:0000256" key="2">
    <source>
        <dbReference type="SAM" id="MobiDB-lite"/>
    </source>
</evidence>
<dbReference type="AlphaFoldDB" id="A0A543IXN6"/>
<dbReference type="Pfam" id="PF00563">
    <property type="entry name" value="EAL"/>
    <property type="match status" value="1"/>
</dbReference>
<name>A0A543IXN6_9ACTN</name>
<gene>
    <name evidence="5" type="ORF">FHX40_2050</name>
</gene>
<dbReference type="SUPFAM" id="SSF141868">
    <property type="entry name" value="EAL domain-like"/>
    <property type="match status" value="1"/>
</dbReference>
<dbReference type="InterPro" id="IPR046342">
    <property type="entry name" value="CBS_dom_sf"/>
</dbReference>
<proteinExistence type="predicted"/>
<evidence type="ECO:0000259" key="4">
    <source>
        <dbReference type="PROSITE" id="PS51371"/>
    </source>
</evidence>
<dbReference type="Pfam" id="PF00571">
    <property type="entry name" value="CBS"/>
    <property type="match status" value="1"/>
</dbReference>
<dbReference type="SMART" id="SM00052">
    <property type="entry name" value="EAL"/>
    <property type="match status" value="1"/>
</dbReference>
<reference evidence="5 6" key="1">
    <citation type="submission" date="2019-06" db="EMBL/GenBank/DDBJ databases">
        <title>Sequencing the genomes of 1000 actinobacteria strains.</title>
        <authorList>
            <person name="Klenk H.-P."/>
        </authorList>
    </citation>
    <scope>NUCLEOTIDE SEQUENCE [LARGE SCALE GENOMIC DNA]</scope>
    <source>
        <strain evidence="5 6">DSM 43186</strain>
    </source>
</reference>
<accession>A0A543IXN6</accession>
<dbReference type="Proteomes" id="UP000319213">
    <property type="component" value="Unassembled WGS sequence"/>
</dbReference>
<feature type="compositionally biased region" description="Low complexity" evidence="2">
    <location>
        <begin position="32"/>
        <end position="42"/>
    </location>
</feature>
<protein>
    <submittedName>
        <fullName evidence="5">EAL domain-containing protein (Putative c-di-GMP-specific phosphodiesterase class I)</fullName>
    </submittedName>
</protein>
<dbReference type="PROSITE" id="PS50883">
    <property type="entry name" value="EAL"/>
    <property type="match status" value="1"/>
</dbReference>
<dbReference type="PROSITE" id="PS51371">
    <property type="entry name" value="CBS"/>
    <property type="match status" value="1"/>
</dbReference>
<feature type="region of interest" description="Disordered" evidence="2">
    <location>
        <begin position="1"/>
        <end position="125"/>
    </location>
</feature>